<feature type="domain" description="DUF6589" evidence="2">
    <location>
        <begin position="627"/>
        <end position="1089"/>
    </location>
</feature>
<feature type="region of interest" description="Disordered" evidence="1">
    <location>
        <begin position="254"/>
        <end position="288"/>
    </location>
</feature>
<sequence>MNPDSSDLRSQRTIANDITPSRFGTSQPSNVFLPSTTNKISLYGGQNRPAIHPSSSSLCNSAPQPSKLRRTVSFSDKTEPHAAPSYSSFWSTIERRDPGQTFNPDPFDPSSPFPVFHSTNNPTESAPIVNPSDDDSPMSDGFSTVLPSHAPSEDPFLTNETPSRSNYETFFASLNAPRPPAKPLSHDFLRSSHTSNSALFSSPSENTLINPSVPSLHTSTPLSDRSFGTNSTNKLDFSKFGQFTSSDNFEAGFHPFTAPASPAKRRKEPDPDSPSKAERKRQRAMTRELSVQEKLDKVFDLFKELEWTLGEFMHHAFTHKDVHRSKRHGVIVERYLSGQNNFTIGGILHDWLTSPDGAGRDDDPSMYSLTIPYTAQFHVRTTLTSFAAQLVEKRVVQNVRASVLKDGGLHAPTECKKKPGAVSKQPDSDDTAPGIQLADLGSSLMQNMKRVFRENQGLLYDLMLAVASPDLTSPRKNRPPELAVINSISMLTFARNYHARLLPLSRGILYLASHVPIDIIDINCRIGTMPSLETIKSALRGLSNQKAIKIRKMGRDIGIVEIDGRKMVRANVIIFDNTQHFRRQRERRIGKENLMVIGIGATFFQRLVAAAALDPLDRRRRLALNLRLTLTIDDLLIRIDFRHLREVGILQFLSALATYIPAGSIYKAEIQLRYNTRCKKRQLPLVKDDMNPLAHSGKNEALIPELKEGLLDFLRQLDQKEDDFDFRLWFLGGDGMSFNNAHLVKKYMQNHTESAFQSFELMVPALQVWHTLWTNLCRIFVAHWGEPLNDNPSTLGNSAKKIGRPAPGNLKKVDYYPAAELLALVHDMRMLDCWRVYFKCEDIQVYFQSLADSKQLPSFEELEVIARQLYDTYTSTVPQYEARTDARGGRTSWADQIPLGAPWMEVPANESSVPAPAKIAGKRKSTKQSNSTTTPPFYGDQVVSDSAYFMRDASVAREAAAAVAVCDVGRLYETLKVMLINFAGSAHSRYMGYLLEMVSHLELESSPELANATLDTLIINPSGLSGGGQAGDIFQERMNREMEPIVQRKDTDYGSNHVRNLWSRNIKDIYDLKADTRAGVGLAKRSGRHKEPHQKPEVKTLLRHYHDTELNLRRPGRTFGRGHEPDTFTAGIKKLAEGTLAQWARKTTRDRGLHMKNASNAAVSSDGSSSDEEDDSDDEVPPMSLGLIHAFDGEVVIDLEDGCNMYEDDEYDD</sequence>
<dbReference type="Proteomes" id="UP000620124">
    <property type="component" value="Unassembled WGS sequence"/>
</dbReference>
<dbReference type="Pfam" id="PF20231">
    <property type="entry name" value="DUF6589"/>
    <property type="match status" value="1"/>
</dbReference>
<feature type="region of interest" description="Disordered" evidence="1">
    <location>
        <begin position="1147"/>
        <end position="1184"/>
    </location>
</feature>
<feature type="region of interest" description="Disordered" evidence="1">
    <location>
        <begin position="409"/>
        <end position="433"/>
    </location>
</feature>
<dbReference type="OrthoDB" id="3033641at2759"/>
<name>A0A8H7DH19_9AGAR</name>
<feature type="region of interest" description="Disordered" evidence="1">
    <location>
        <begin position="1"/>
        <end position="31"/>
    </location>
</feature>
<organism evidence="3 4">
    <name type="scientific">Mycena venus</name>
    <dbReference type="NCBI Taxonomy" id="2733690"/>
    <lineage>
        <taxon>Eukaryota</taxon>
        <taxon>Fungi</taxon>
        <taxon>Dikarya</taxon>
        <taxon>Basidiomycota</taxon>
        <taxon>Agaricomycotina</taxon>
        <taxon>Agaricomycetes</taxon>
        <taxon>Agaricomycetidae</taxon>
        <taxon>Agaricales</taxon>
        <taxon>Marasmiineae</taxon>
        <taxon>Mycenaceae</taxon>
        <taxon>Mycena</taxon>
    </lineage>
</organism>
<protein>
    <recommendedName>
        <fullName evidence="2">DUF6589 domain-containing protein</fullName>
    </recommendedName>
</protein>
<dbReference type="AlphaFoldDB" id="A0A8H7DH19"/>
<proteinExistence type="predicted"/>
<gene>
    <name evidence="3" type="ORF">MVEN_00053300</name>
</gene>
<feature type="compositionally biased region" description="Acidic residues" evidence="1">
    <location>
        <begin position="1169"/>
        <end position="1180"/>
    </location>
</feature>
<feature type="compositionally biased region" description="Polar residues" evidence="1">
    <location>
        <begin position="11"/>
        <end position="31"/>
    </location>
</feature>
<evidence type="ECO:0000313" key="3">
    <source>
        <dbReference type="EMBL" id="KAF7371953.1"/>
    </source>
</evidence>
<accession>A0A8H7DH19</accession>
<feature type="compositionally biased region" description="Polar residues" evidence="1">
    <location>
        <begin position="53"/>
        <end position="64"/>
    </location>
</feature>
<reference evidence="3" key="1">
    <citation type="submission" date="2020-05" db="EMBL/GenBank/DDBJ databases">
        <title>Mycena genomes resolve the evolution of fungal bioluminescence.</title>
        <authorList>
            <person name="Tsai I.J."/>
        </authorList>
    </citation>
    <scope>NUCLEOTIDE SEQUENCE</scope>
    <source>
        <strain evidence="3">CCC161011</strain>
    </source>
</reference>
<comment type="caution">
    <text evidence="3">The sequence shown here is derived from an EMBL/GenBank/DDBJ whole genome shotgun (WGS) entry which is preliminary data.</text>
</comment>
<feature type="region of interest" description="Disordered" evidence="1">
    <location>
        <begin position="194"/>
        <end position="227"/>
    </location>
</feature>
<feature type="compositionally biased region" description="Basic and acidic residues" evidence="1">
    <location>
        <begin position="267"/>
        <end position="277"/>
    </location>
</feature>
<keyword evidence="4" id="KW-1185">Reference proteome</keyword>
<dbReference type="InterPro" id="IPR046496">
    <property type="entry name" value="DUF6589"/>
</dbReference>
<feature type="region of interest" description="Disordered" evidence="1">
    <location>
        <begin position="912"/>
        <end position="936"/>
    </location>
</feature>
<evidence type="ECO:0000259" key="2">
    <source>
        <dbReference type="Pfam" id="PF20231"/>
    </source>
</evidence>
<evidence type="ECO:0000256" key="1">
    <source>
        <dbReference type="SAM" id="MobiDB-lite"/>
    </source>
</evidence>
<evidence type="ECO:0000313" key="4">
    <source>
        <dbReference type="Proteomes" id="UP000620124"/>
    </source>
</evidence>
<feature type="compositionally biased region" description="Basic and acidic residues" evidence="1">
    <location>
        <begin position="1"/>
        <end position="10"/>
    </location>
</feature>
<dbReference type="EMBL" id="JACAZI010000001">
    <property type="protein sequence ID" value="KAF7371953.1"/>
    <property type="molecule type" value="Genomic_DNA"/>
</dbReference>
<feature type="region of interest" description="Disordered" evidence="1">
    <location>
        <begin position="43"/>
        <end position="162"/>
    </location>
</feature>